<reference evidence="2" key="1">
    <citation type="submission" date="2022-11" db="EMBL/GenBank/DDBJ databases">
        <authorList>
            <person name="Kikuchi T."/>
        </authorList>
    </citation>
    <scope>NUCLEOTIDE SEQUENCE</scope>
    <source>
        <strain evidence="2">PS1010</strain>
    </source>
</reference>
<dbReference type="OrthoDB" id="5805335at2759"/>
<dbReference type="AlphaFoldDB" id="A0A9P1IW06"/>
<feature type="transmembrane region" description="Helical" evidence="1">
    <location>
        <begin position="23"/>
        <end position="42"/>
    </location>
</feature>
<dbReference type="EMBL" id="CANHGI010000005">
    <property type="protein sequence ID" value="CAI5452136.1"/>
    <property type="molecule type" value="Genomic_DNA"/>
</dbReference>
<organism evidence="2 3">
    <name type="scientific">Caenorhabditis angaria</name>
    <dbReference type="NCBI Taxonomy" id="860376"/>
    <lineage>
        <taxon>Eukaryota</taxon>
        <taxon>Metazoa</taxon>
        <taxon>Ecdysozoa</taxon>
        <taxon>Nematoda</taxon>
        <taxon>Chromadorea</taxon>
        <taxon>Rhabditida</taxon>
        <taxon>Rhabditina</taxon>
        <taxon>Rhabditomorpha</taxon>
        <taxon>Rhabditoidea</taxon>
        <taxon>Rhabditidae</taxon>
        <taxon>Peloderinae</taxon>
        <taxon>Caenorhabditis</taxon>
    </lineage>
</organism>
<evidence type="ECO:0000313" key="2">
    <source>
        <dbReference type="EMBL" id="CAI5452136.1"/>
    </source>
</evidence>
<proteinExistence type="predicted"/>
<keyword evidence="1" id="KW-0472">Membrane</keyword>
<feature type="transmembrane region" description="Helical" evidence="1">
    <location>
        <begin position="141"/>
        <end position="159"/>
    </location>
</feature>
<evidence type="ECO:0000256" key="1">
    <source>
        <dbReference type="SAM" id="Phobius"/>
    </source>
</evidence>
<feature type="transmembrane region" description="Helical" evidence="1">
    <location>
        <begin position="243"/>
        <end position="263"/>
    </location>
</feature>
<dbReference type="Pfam" id="PF10318">
    <property type="entry name" value="7TM_GPCR_Srh"/>
    <property type="match status" value="1"/>
</dbReference>
<dbReference type="InterPro" id="IPR019422">
    <property type="entry name" value="7TM_GPCR_serpentine_rcpt_Srh"/>
</dbReference>
<sequence length="615" mass="70980">MNTSSNCATESIFDSPSFLYNTAHILTIFTLPINFFGVYLVYSKTPPLMTNMKMVMINMQIWIMLSDFCIGTLVIPYIYFPVFAVSTFGILNKLNVGIAPQFYLLVFSIGEIGASMAITLENRKANITRVSYISMTNKRKLLITINYLLPFVFQLPFYFNLPDQNEAMIEISRKIPCLSSEFHTSPVIVISTNGVLPGFSICAILFAYAIEIGYFITNITNVLVLDAKVGTLSNRTKQFQRKIFFLSCVQIFVPLLTTFVPVLRNLISIAFFSYDQAFTNLSFLIMSLHGFVATVVTIIIYKPYRNYTFRVPFSLLGVYCIVIKTPKSMKIVKYYLLNVHICSNFLDFLMSTMIIPIVYLPTLSGCSTGFFNMFKVPVSFQLFIAHFSIHMMANSICALFENRSSSIPNNIFRIKTTKLRVTIYSFYVFLTSTYMIPTFLSVNENQEISKLYILSKIKCPTEDFFKLPIHIWTMDIFWIRYIFISISFFTILTLSQLIFFTCCCIYYLYIHVAKNQSSRTRKLQRHFFVGSVVHVLTPFLFCVIPIFIQISFYIYEYYNQTWNNLCVFVFQNHGFASTLIVLFCHQPYRLFIFSHFSKSKKVAMETISVTAKGTI</sequence>
<protein>
    <recommendedName>
        <fullName evidence="4">Serpentine Receptor, class H</fullName>
    </recommendedName>
</protein>
<feature type="transmembrane region" description="Helical" evidence="1">
    <location>
        <begin position="188"/>
        <end position="210"/>
    </location>
</feature>
<name>A0A9P1IW06_9PELO</name>
<accession>A0A9P1IW06</accession>
<dbReference type="InterPro" id="IPR019429">
    <property type="entry name" value="7TM_GPCR_serpentine_rcpt_Sri"/>
</dbReference>
<gene>
    <name evidence="2" type="ORF">CAMP_LOCUS14773</name>
</gene>
<dbReference type="PANTHER" id="PTHR22941:SF33">
    <property type="entry name" value="SERPENTINE RECEPTOR, CLASS H"/>
    <property type="match status" value="1"/>
</dbReference>
<feature type="transmembrane region" description="Helical" evidence="1">
    <location>
        <begin position="380"/>
        <end position="400"/>
    </location>
</feature>
<dbReference type="PANTHER" id="PTHR22941">
    <property type="entry name" value="SERPENTINE RECEPTOR"/>
    <property type="match status" value="1"/>
</dbReference>
<feature type="transmembrane region" description="Helical" evidence="1">
    <location>
        <begin position="283"/>
        <end position="301"/>
    </location>
</feature>
<dbReference type="Proteomes" id="UP001152747">
    <property type="component" value="Unassembled WGS sequence"/>
</dbReference>
<feature type="transmembrane region" description="Helical" evidence="1">
    <location>
        <begin position="334"/>
        <end position="360"/>
    </location>
</feature>
<feature type="transmembrane region" description="Helical" evidence="1">
    <location>
        <begin position="421"/>
        <end position="442"/>
    </location>
</feature>
<feature type="transmembrane region" description="Helical" evidence="1">
    <location>
        <begin position="481"/>
        <end position="508"/>
    </location>
</feature>
<evidence type="ECO:0008006" key="4">
    <source>
        <dbReference type="Google" id="ProtNLM"/>
    </source>
</evidence>
<feature type="transmembrane region" description="Helical" evidence="1">
    <location>
        <begin position="62"/>
        <end position="82"/>
    </location>
</feature>
<keyword evidence="1" id="KW-0812">Transmembrane</keyword>
<keyword evidence="1" id="KW-1133">Transmembrane helix</keyword>
<evidence type="ECO:0000313" key="3">
    <source>
        <dbReference type="Proteomes" id="UP001152747"/>
    </source>
</evidence>
<comment type="caution">
    <text evidence="2">The sequence shown here is derived from an EMBL/GenBank/DDBJ whole genome shotgun (WGS) entry which is preliminary data.</text>
</comment>
<dbReference type="InterPro" id="IPR053220">
    <property type="entry name" value="Nematode_rcpt-like_serp_H"/>
</dbReference>
<dbReference type="Pfam" id="PF10327">
    <property type="entry name" value="7TM_GPCR_Sri"/>
    <property type="match status" value="1"/>
</dbReference>
<feature type="transmembrane region" description="Helical" evidence="1">
    <location>
        <begin position="561"/>
        <end position="584"/>
    </location>
</feature>
<keyword evidence="3" id="KW-1185">Reference proteome</keyword>
<feature type="transmembrane region" description="Helical" evidence="1">
    <location>
        <begin position="528"/>
        <end position="555"/>
    </location>
</feature>
<feature type="transmembrane region" description="Helical" evidence="1">
    <location>
        <begin position="102"/>
        <end position="120"/>
    </location>
</feature>